<dbReference type="AlphaFoldDB" id="A0A383AXD5"/>
<name>A0A383AXD5_9ZZZZ</name>
<proteinExistence type="predicted"/>
<accession>A0A383AXD5</accession>
<organism evidence="1">
    <name type="scientific">marine metagenome</name>
    <dbReference type="NCBI Taxonomy" id="408172"/>
    <lineage>
        <taxon>unclassified sequences</taxon>
        <taxon>metagenomes</taxon>
        <taxon>ecological metagenomes</taxon>
    </lineage>
</organism>
<protein>
    <submittedName>
        <fullName evidence="1">Uncharacterized protein</fullName>
    </submittedName>
</protein>
<evidence type="ECO:0000313" key="1">
    <source>
        <dbReference type="EMBL" id="SVE12243.1"/>
    </source>
</evidence>
<gene>
    <name evidence="1" type="ORF">METZ01_LOCUS465097</name>
</gene>
<reference evidence="1" key="1">
    <citation type="submission" date="2018-05" db="EMBL/GenBank/DDBJ databases">
        <authorList>
            <person name="Lanie J.A."/>
            <person name="Ng W.-L."/>
            <person name="Kazmierczak K.M."/>
            <person name="Andrzejewski T.M."/>
            <person name="Davidsen T.M."/>
            <person name="Wayne K.J."/>
            <person name="Tettelin H."/>
            <person name="Glass J.I."/>
            <person name="Rusch D."/>
            <person name="Podicherti R."/>
            <person name="Tsui H.-C.T."/>
            <person name="Winkler M.E."/>
        </authorList>
    </citation>
    <scope>NUCLEOTIDE SEQUENCE</scope>
</reference>
<sequence length="31" mass="3568">TKEEVKDLVAMLRTLEGEGWQHVKAPTEFPQ</sequence>
<dbReference type="EMBL" id="UINC01195606">
    <property type="protein sequence ID" value="SVE12243.1"/>
    <property type="molecule type" value="Genomic_DNA"/>
</dbReference>
<feature type="non-terminal residue" evidence="1">
    <location>
        <position position="1"/>
    </location>
</feature>